<evidence type="ECO:0000313" key="2">
    <source>
        <dbReference type="WBParaSite" id="ES5_v2.g8539.t1"/>
    </source>
</evidence>
<dbReference type="WBParaSite" id="ES5_v2.g8539.t1">
    <property type="protein sequence ID" value="ES5_v2.g8539.t1"/>
    <property type="gene ID" value="ES5_v2.g8539"/>
</dbReference>
<reference evidence="2" key="1">
    <citation type="submission" date="2022-11" db="UniProtKB">
        <authorList>
            <consortium name="WormBaseParasite"/>
        </authorList>
    </citation>
    <scope>IDENTIFICATION</scope>
</reference>
<dbReference type="Proteomes" id="UP000887579">
    <property type="component" value="Unplaced"/>
</dbReference>
<name>A0AC34GV34_9BILA</name>
<accession>A0AC34GV34</accession>
<sequence>MYLVTDGATNFNRDEPGNARCLETVAHERDPQLAQATGALGNCMGPIDVELCSEIKKDGTEIAIIYTEYLNFSDDKDFQTILKPQIKQIEENLRKCVSRPEFFAKAGFEGDMYKEMFKVYKNVITKLKIVE</sequence>
<protein>
    <submittedName>
        <fullName evidence="2">Uncharacterized protein</fullName>
    </submittedName>
</protein>
<evidence type="ECO:0000313" key="1">
    <source>
        <dbReference type="Proteomes" id="UP000887579"/>
    </source>
</evidence>
<proteinExistence type="predicted"/>
<organism evidence="1 2">
    <name type="scientific">Panagrolaimus sp. ES5</name>
    <dbReference type="NCBI Taxonomy" id="591445"/>
    <lineage>
        <taxon>Eukaryota</taxon>
        <taxon>Metazoa</taxon>
        <taxon>Ecdysozoa</taxon>
        <taxon>Nematoda</taxon>
        <taxon>Chromadorea</taxon>
        <taxon>Rhabditida</taxon>
        <taxon>Tylenchina</taxon>
        <taxon>Panagrolaimomorpha</taxon>
        <taxon>Panagrolaimoidea</taxon>
        <taxon>Panagrolaimidae</taxon>
        <taxon>Panagrolaimus</taxon>
    </lineage>
</organism>